<dbReference type="InterPro" id="IPR008286">
    <property type="entry name" value="Prn/Lys/Arg_de-COase_C"/>
</dbReference>
<feature type="domain" description="Orn/Lys/Arg decarboxylases family 1 pyridoxal-P attachment site" evidence="6">
    <location>
        <begin position="6"/>
        <end position="300"/>
    </location>
</feature>
<dbReference type="AlphaFoldDB" id="A0A2U1K3I7"/>
<dbReference type="InterPro" id="IPR000310">
    <property type="entry name" value="Orn/Lys/Arg_deCO2ase_major_dom"/>
</dbReference>
<keyword evidence="5" id="KW-0456">Lyase</keyword>
<feature type="domain" description="Orn/Lys/Arg decarboxylase C-terminal" evidence="7">
    <location>
        <begin position="416"/>
        <end position="450"/>
    </location>
</feature>
<dbReference type="Pfam" id="PF01276">
    <property type="entry name" value="OKR_DC_1"/>
    <property type="match status" value="1"/>
</dbReference>
<accession>A0A2U1K3I7</accession>
<dbReference type="CDD" id="cd00615">
    <property type="entry name" value="Orn_deC_like"/>
    <property type="match status" value="1"/>
</dbReference>
<evidence type="ECO:0000313" key="8">
    <source>
        <dbReference type="EMBL" id="PWA12100.1"/>
    </source>
</evidence>
<dbReference type="PANTHER" id="PTHR43277:SF3">
    <property type="entry name" value="DECARBOXYLASE, PUTATIVE-RELATED"/>
    <property type="match status" value="1"/>
</dbReference>
<sequence length="477" mass="52727">MDQNETPLFEALLAWRDQNPLSFHVPGHKNGNLFPERAKKVYKSLLSIDATELNGLDDLHEPEAAIGRAQQLTANLYGCEESYFLVGGSTVGNLAMILASCHEGETVLVQRNSHKSIMNGLELANANPVFLSPFVDGEAKIAVGVTIDVVKKACYAYPDAKAIILTNPNYYGMSVDLQEIIQFAHAKGLIVLVDEAHGAHLGIHPLFPTSALALGADVVVQSAHKTLPAMTMGSYLHVNKCFPKRKELKKFLAMLQSSSPSYPIMASLDLARYYLSQLSEEETEHIIKDIRDFREKLGKIPGIRLLNECGQYKQDPLKIVIQSETNVSGFHLQKRLEDKRVYTELADEWNVLFVMPFAPLQEIEKTIGLISCALEGIEQASRLKKAVPIIPTQAFSTLKMDYKAMAKALPQWTAQRKAIGKVAAEAVIPYPPGIPLLLKGEEIKQEHLMAIERLADAGARFHGGSLLNDGQLKIYTF</sequence>
<keyword evidence="4" id="KW-0663">Pyridoxal phosphate</keyword>
<dbReference type="InterPro" id="IPR052357">
    <property type="entry name" value="Orn_Lys_Arg_decarboxylase-I"/>
</dbReference>
<dbReference type="SUPFAM" id="SSF53383">
    <property type="entry name" value="PLP-dependent transferases"/>
    <property type="match status" value="1"/>
</dbReference>
<organism evidence="8 9">
    <name type="scientific">Pueribacillus theae</name>
    <dbReference type="NCBI Taxonomy" id="2171751"/>
    <lineage>
        <taxon>Bacteria</taxon>
        <taxon>Bacillati</taxon>
        <taxon>Bacillota</taxon>
        <taxon>Bacilli</taxon>
        <taxon>Bacillales</taxon>
        <taxon>Bacillaceae</taxon>
        <taxon>Pueribacillus</taxon>
    </lineage>
</organism>
<dbReference type="InterPro" id="IPR015424">
    <property type="entry name" value="PyrdxlP-dep_Trfase"/>
</dbReference>
<evidence type="ECO:0000256" key="1">
    <source>
        <dbReference type="ARBA" id="ARBA00001933"/>
    </source>
</evidence>
<evidence type="ECO:0000313" key="9">
    <source>
        <dbReference type="Proteomes" id="UP000245998"/>
    </source>
</evidence>
<comment type="caution">
    <text evidence="8">The sequence shown here is derived from an EMBL/GenBank/DDBJ whole genome shotgun (WGS) entry which is preliminary data.</text>
</comment>
<dbReference type="InterPro" id="IPR036633">
    <property type="entry name" value="Prn/Lys/Arg_de-COase_C_sf"/>
</dbReference>
<evidence type="ECO:0000256" key="3">
    <source>
        <dbReference type="ARBA" id="ARBA00022793"/>
    </source>
</evidence>
<dbReference type="Gene3D" id="3.90.105.10">
    <property type="entry name" value="Molybdopterin biosynthesis moea protein, domain 2"/>
    <property type="match status" value="1"/>
</dbReference>
<dbReference type="Proteomes" id="UP000245998">
    <property type="component" value="Unassembled WGS sequence"/>
</dbReference>
<evidence type="ECO:0000256" key="4">
    <source>
        <dbReference type="ARBA" id="ARBA00022898"/>
    </source>
</evidence>
<evidence type="ECO:0000256" key="2">
    <source>
        <dbReference type="ARBA" id="ARBA00010671"/>
    </source>
</evidence>
<proteinExistence type="inferred from homology"/>
<reference evidence="8 9" key="1">
    <citation type="submission" date="2018-04" db="EMBL/GenBank/DDBJ databases">
        <title>Camelliibacillus theae gen. nov., sp. nov., isolated from Pu'er tea.</title>
        <authorList>
            <person name="Niu L."/>
        </authorList>
    </citation>
    <scope>NUCLEOTIDE SEQUENCE [LARGE SCALE GENOMIC DNA]</scope>
    <source>
        <strain evidence="8 9">T8</strain>
    </source>
</reference>
<evidence type="ECO:0000256" key="5">
    <source>
        <dbReference type="ARBA" id="ARBA00023239"/>
    </source>
</evidence>
<name>A0A2U1K3I7_9BACI</name>
<dbReference type="GO" id="GO:0016831">
    <property type="term" value="F:carboxy-lyase activity"/>
    <property type="evidence" value="ECO:0007669"/>
    <property type="project" value="UniProtKB-KW"/>
</dbReference>
<protein>
    <submittedName>
        <fullName evidence="8">Arginine decarboxylase</fullName>
    </submittedName>
</protein>
<dbReference type="Pfam" id="PF03711">
    <property type="entry name" value="OKR_DC_1_C"/>
    <property type="match status" value="1"/>
</dbReference>
<comment type="similarity">
    <text evidence="2">Belongs to the Orn/Lys/Arg decarboxylase class-I family.</text>
</comment>
<dbReference type="Gene3D" id="3.40.640.10">
    <property type="entry name" value="Type I PLP-dependent aspartate aminotransferase-like (Major domain)"/>
    <property type="match status" value="1"/>
</dbReference>
<dbReference type="SUPFAM" id="SSF55904">
    <property type="entry name" value="Ornithine decarboxylase C-terminal domain"/>
    <property type="match status" value="1"/>
</dbReference>
<keyword evidence="9" id="KW-1185">Reference proteome</keyword>
<dbReference type="PANTHER" id="PTHR43277">
    <property type="entry name" value="ARGININE DECARBOXYLASE"/>
    <property type="match status" value="1"/>
</dbReference>
<evidence type="ECO:0000259" key="7">
    <source>
        <dbReference type="Pfam" id="PF03711"/>
    </source>
</evidence>
<keyword evidence="3" id="KW-0210">Decarboxylase</keyword>
<evidence type="ECO:0000259" key="6">
    <source>
        <dbReference type="Pfam" id="PF01276"/>
    </source>
</evidence>
<comment type="cofactor">
    <cofactor evidence="1">
        <name>pyridoxal 5'-phosphate</name>
        <dbReference type="ChEBI" id="CHEBI:597326"/>
    </cofactor>
</comment>
<dbReference type="OrthoDB" id="9815233at2"/>
<dbReference type="InterPro" id="IPR015421">
    <property type="entry name" value="PyrdxlP-dep_Trfase_major"/>
</dbReference>
<dbReference type="EMBL" id="QCZG01000012">
    <property type="protein sequence ID" value="PWA12100.1"/>
    <property type="molecule type" value="Genomic_DNA"/>
</dbReference>
<gene>
    <name evidence="8" type="ORF">DCC39_07585</name>
</gene>
<dbReference type="RefSeq" id="WP_116554293.1">
    <property type="nucleotide sequence ID" value="NZ_QCZG01000012.1"/>
</dbReference>